<dbReference type="RefSeq" id="WP_120103079.1">
    <property type="nucleotide sequence ID" value="NZ_QKNY01000013.1"/>
</dbReference>
<dbReference type="InterPro" id="IPR002736">
    <property type="entry name" value="CitG"/>
</dbReference>
<reference evidence="1 2" key="1">
    <citation type="submission" date="2018-06" db="EMBL/GenBank/DDBJ databases">
        <title>Halonotius sp. F13-13 a new haloarchaeeon isolated from a solar saltern from Isla Cristina, Huelva, Spain.</title>
        <authorList>
            <person name="Duran-Viseras A."/>
            <person name="Sanchez-Porro C."/>
            <person name="Ventosa A."/>
        </authorList>
    </citation>
    <scope>NUCLEOTIDE SEQUENCE [LARGE SCALE GENOMIC DNA]</scope>
    <source>
        <strain evidence="1 2">F13-13</strain>
    </source>
</reference>
<dbReference type="PANTHER" id="PTHR42280:SF1">
    <property type="entry name" value="CITG FAMILY PROTEIN"/>
    <property type="match status" value="1"/>
</dbReference>
<sequence>MSDDTQPAAGTDRDRTPAENAQLALLLEVSGTPKPGNVDRHRDLDELRFEHFMAGAVGAAEGLRRAEAGDPVGVAFEEAVAGMATQQGGNTQFGCLLLLVPLVRAAATDDLSPAGVSEIVAATTVDDAVQFYRAFEHVDVAVGDPPPEADALDVRRGAAAASTLRERELSLGEIMELAADPAEGVPDGNAREWVTGFDRAFTAADKLLADSGPVGDRTARLFLDLLAAQPDTLVATTHDAATARKVSQRAATVAERVDTDGDLTTAEELAAEFVDAGYNPGTTADLTAAALFIALERGLSV</sequence>
<keyword evidence="2" id="KW-1185">Reference proteome</keyword>
<dbReference type="Pfam" id="PF01874">
    <property type="entry name" value="CitG"/>
    <property type="match status" value="1"/>
</dbReference>
<evidence type="ECO:0000313" key="2">
    <source>
        <dbReference type="Proteomes" id="UP000276588"/>
    </source>
</evidence>
<accession>A0A3A6PMT4</accession>
<dbReference type="AlphaFoldDB" id="A0A3A6PMT4"/>
<name>A0A3A6PMT4_9EURY</name>
<gene>
    <name evidence="1" type="ORF">DM826_09065</name>
</gene>
<dbReference type="OrthoDB" id="85890at2157"/>
<comment type="caution">
    <text evidence="1">The sequence shown here is derived from an EMBL/GenBank/DDBJ whole genome shotgun (WGS) entry which is preliminary data.</text>
</comment>
<proteinExistence type="predicted"/>
<dbReference type="GO" id="GO:0005524">
    <property type="term" value="F:ATP binding"/>
    <property type="evidence" value="ECO:0007669"/>
    <property type="project" value="InterPro"/>
</dbReference>
<evidence type="ECO:0000313" key="1">
    <source>
        <dbReference type="EMBL" id="RJX42828.1"/>
    </source>
</evidence>
<dbReference type="Proteomes" id="UP000276588">
    <property type="component" value="Unassembled WGS sequence"/>
</dbReference>
<organism evidence="1 2">
    <name type="scientific">Halonotius aquaticus</name>
    <dbReference type="NCBI Taxonomy" id="2216978"/>
    <lineage>
        <taxon>Archaea</taxon>
        <taxon>Methanobacteriati</taxon>
        <taxon>Methanobacteriota</taxon>
        <taxon>Stenosarchaea group</taxon>
        <taxon>Halobacteria</taxon>
        <taxon>Halobacteriales</taxon>
        <taxon>Haloferacaceae</taxon>
        <taxon>Halonotius</taxon>
    </lineage>
</organism>
<dbReference type="Gene3D" id="1.10.4200.10">
    <property type="entry name" value="Triphosphoribosyl-dephospho-CoA protein"/>
    <property type="match status" value="1"/>
</dbReference>
<dbReference type="EMBL" id="QKNY01000013">
    <property type="protein sequence ID" value="RJX42828.1"/>
    <property type="molecule type" value="Genomic_DNA"/>
</dbReference>
<dbReference type="PANTHER" id="PTHR42280">
    <property type="entry name" value="CITG FAMILY PROTEIN"/>
    <property type="match status" value="1"/>
</dbReference>
<dbReference type="GO" id="GO:0046917">
    <property type="term" value="F:triphosphoribosyl-dephospho-CoA synthase activity"/>
    <property type="evidence" value="ECO:0007669"/>
    <property type="project" value="InterPro"/>
</dbReference>
<protein>
    <submittedName>
        <fullName evidence="1">Triphosphoribosyl-dephospho-CoA synthase</fullName>
    </submittedName>
</protein>